<evidence type="ECO:0000313" key="12">
    <source>
        <dbReference type="EMBL" id="AIF20584.1"/>
    </source>
</evidence>
<dbReference type="PROSITE" id="PS00710">
    <property type="entry name" value="PGM_PMM"/>
    <property type="match status" value="1"/>
</dbReference>
<organism evidence="12">
    <name type="scientific">uncultured marine thaumarchaeote KM3_90_G11</name>
    <dbReference type="NCBI Taxonomy" id="1456344"/>
    <lineage>
        <taxon>Archaea</taxon>
        <taxon>Nitrososphaerota</taxon>
        <taxon>environmental samples</taxon>
    </lineage>
</organism>
<dbReference type="Gene3D" id="3.40.120.10">
    <property type="entry name" value="Alpha-D-Glucose-1,6-Bisphosphate, subunit A, domain 3"/>
    <property type="match status" value="3"/>
</dbReference>
<evidence type="ECO:0000259" key="8">
    <source>
        <dbReference type="Pfam" id="PF00408"/>
    </source>
</evidence>
<evidence type="ECO:0000259" key="11">
    <source>
        <dbReference type="Pfam" id="PF02880"/>
    </source>
</evidence>
<dbReference type="EC" id="5.4.2.2" evidence="12"/>
<dbReference type="EMBL" id="KF901168">
    <property type="protein sequence ID" value="AIF20584.1"/>
    <property type="molecule type" value="Genomic_DNA"/>
</dbReference>
<dbReference type="Pfam" id="PF02880">
    <property type="entry name" value="PGM_PMM_III"/>
    <property type="match status" value="1"/>
</dbReference>
<dbReference type="InterPro" id="IPR005846">
    <property type="entry name" value="A-D-PHexomutase_a/b/a-III"/>
</dbReference>
<dbReference type="InterPro" id="IPR005844">
    <property type="entry name" value="A-D-PHexomutase_a/b/a-I"/>
</dbReference>
<dbReference type="GO" id="GO:0005975">
    <property type="term" value="P:carbohydrate metabolic process"/>
    <property type="evidence" value="ECO:0007669"/>
    <property type="project" value="InterPro"/>
</dbReference>
<dbReference type="Gene3D" id="3.30.310.50">
    <property type="entry name" value="Alpha-D-phosphohexomutase, C-terminal domain"/>
    <property type="match status" value="1"/>
</dbReference>
<dbReference type="Pfam" id="PF00408">
    <property type="entry name" value="PGM_PMM_IV"/>
    <property type="match status" value="1"/>
</dbReference>
<dbReference type="SUPFAM" id="SSF53738">
    <property type="entry name" value="Phosphoglucomutase, first 3 domains"/>
    <property type="match status" value="3"/>
</dbReference>
<evidence type="ECO:0000256" key="1">
    <source>
        <dbReference type="ARBA" id="ARBA00001946"/>
    </source>
</evidence>
<dbReference type="PANTHER" id="PTHR43771:SF1">
    <property type="entry name" value="PHOSPHOMANNOMUTASE"/>
    <property type="match status" value="1"/>
</dbReference>
<evidence type="ECO:0000259" key="9">
    <source>
        <dbReference type="Pfam" id="PF02878"/>
    </source>
</evidence>
<keyword evidence="3" id="KW-0597">Phosphoprotein</keyword>
<feature type="domain" description="Alpha-D-phosphohexomutase alpha/beta/alpha" evidence="9">
    <location>
        <begin position="5"/>
        <end position="132"/>
    </location>
</feature>
<dbReference type="InterPro" id="IPR005841">
    <property type="entry name" value="Alpha-D-phosphohexomutase_SF"/>
</dbReference>
<dbReference type="NCBIfam" id="TIGR03990">
    <property type="entry name" value="Arch_GlmM"/>
    <property type="match status" value="1"/>
</dbReference>
<evidence type="ECO:0000256" key="3">
    <source>
        <dbReference type="ARBA" id="ARBA00022553"/>
    </source>
</evidence>
<feature type="domain" description="Alpha-D-phosphohexomutase alpha/beta/alpha" evidence="10">
    <location>
        <begin position="153"/>
        <end position="253"/>
    </location>
</feature>
<accession>A0A075HY56</accession>
<dbReference type="InterPro" id="IPR024086">
    <property type="entry name" value="GlmM_arc-type"/>
</dbReference>
<evidence type="ECO:0000256" key="7">
    <source>
        <dbReference type="RuleBase" id="RU004326"/>
    </source>
</evidence>
<keyword evidence="4 7" id="KW-0479">Metal-binding</keyword>
<comment type="cofactor">
    <cofactor evidence="1">
        <name>Mg(2+)</name>
        <dbReference type="ChEBI" id="CHEBI:18420"/>
    </cofactor>
</comment>
<comment type="similarity">
    <text evidence="2 7">Belongs to the phosphohexose mutase family.</text>
</comment>
<keyword evidence="5 7" id="KW-0460">Magnesium</keyword>
<reference evidence="12" key="1">
    <citation type="journal article" date="2014" name="Genome Biol. Evol.">
        <title>Pangenome evidence for extensive interdomain horizontal transfer affecting lineage core and shell genes in uncultured planktonic thaumarchaeota and euryarchaeota.</title>
        <authorList>
            <person name="Deschamps P."/>
            <person name="Zivanovic Y."/>
            <person name="Moreira D."/>
            <person name="Rodriguez-Valera F."/>
            <person name="Lopez-Garcia P."/>
        </authorList>
    </citation>
    <scope>NUCLEOTIDE SEQUENCE</scope>
</reference>
<evidence type="ECO:0000259" key="10">
    <source>
        <dbReference type="Pfam" id="PF02879"/>
    </source>
</evidence>
<dbReference type="Pfam" id="PF02879">
    <property type="entry name" value="PGM_PMM_II"/>
    <property type="match status" value="1"/>
</dbReference>
<dbReference type="InterPro" id="IPR016055">
    <property type="entry name" value="A-D-PHexomutase_a/b/a-I/II/III"/>
</dbReference>
<dbReference type="GO" id="GO:0008966">
    <property type="term" value="F:phosphoglucosamine mutase activity"/>
    <property type="evidence" value="ECO:0007669"/>
    <property type="project" value="InterPro"/>
</dbReference>
<dbReference type="PRINTS" id="PR00509">
    <property type="entry name" value="PGMPMM"/>
</dbReference>
<name>A0A075HY56_9ARCH</name>
<gene>
    <name evidence="12" type="primary">pmm-pgm</name>
</gene>
<dbReference type="Pfam" id="PF02878">
    <property type="entry name" value="PGM_PMM_I"/>
    <property type="match status" value="1"/>
</dbReference>
<dbReference type="InterPro" id="IPR005845">
    <property type="entry name" value="A-D-PHexomutase_a/b/a-II"/>
</dbReference>
<proteinExistence type="inferred from homology"/>
<dbReference type="PANTHER" id="PTHR43771">
    <property type="entry name" value="PHOSPHOMANNOMUTASE"/>
    <property type="match status" value="1"/>
</dbReference>
<dbReference type="InterPro" id="IPR036900">
    <property type="entry name" value="A-D-PHexomutase_C_sf"/>
</dbReference>
<dbReference type="GO" id="GO:0000287">
    <property type="term" value="F:magnesium ion binding"/>
    <property type="evidence" value="ECO:0007669"/>
    <property type="project" value="InterPro"/>
</dbReference>
<feature type="domain" description="Alpha-D-phosphohexomutase C-terminal" evidence="8">
    <location>
        <begin position="407"/>
        <end position="440"/>
    </location>
</feature>
<evidence type="ECO:0000256" key="6">
    <source>
        <dbReference type="ARBA" id="ARBA00023235"/>
    </source>
</evidence>
<evidence type="ECO:0000256" key="5">
    <source>
        <dbReference type="ARBA" id="ARBA00022842"/>
    </source>
</evidence>
<dbReference type="SUPFAM" id="SSF55957">
    <property type="entry name" value="Phosphoglucomutase, C-terminal domain"/>
    <property type="match status" value="1"/>
</dbReference>
<protein>
    <submittedName>
        <fullName evidence="12">Phosphoglucosamine mutase (Pmm-pgm)</fullName>
        <ecNumber evidence="12">5.4.2.2</ecNumber>
    </submittedName>
</protein>
<keyword evidence="6 12" id="KW-0413">Isomerase</keyword>
<evidence type="ECO:0000256" key="2">
    <source>
        <dbReference type="ARBA" id="ARBA00010231"/>
    </source>
</evidence>
<dbReference type="InterPro" id="IPR016066">
    <property type="entry name" value="A-D-PHexomutase_CS"/>
</dbReference>
<sequence>MTDNKLFGTNGIRFIPGQEYGLDFIINMGLSIGTFFDKSNIIVGFDGRHSSPSISRAISAGLMESGNNVVSANMVPTPGLQLITKNSYDGGVMITASHNPSEYNGIKVVSSNGIEVSRSEEKIIEDIYFQKKYIRQNWENVGSIGSDNSVITNYVNSVIQNVDSSSIKKRKLKIVIDSGNGTQALSAPFISESLGCEVITVNNHIDGNFSGRGGEPTPDTLKFLSQSVVENNADIGVGYDGDGDRSIFCDEKGIVFWGDKSGTLVAEHLIKNGVDSPIVTTIATSLIIEKVASKYNVDVHRTKVGSVDVSHKMLELNSKFGFEENGGCLYSPHVAVRDGAMGTALMLELLSFSENTLSENLSTLPKFYQSKTKFSCPINSRESIIHDIASSISEETDQTDGLKIHWSKNSWSLIRPSGTEPIIRLFSESDSQSHLDLVMEKCSKLVTDLINDLNS</sequence>
<dbReference type="InterPro" id="IPR005843">
    <property type="entry name" value="A-D-PHexomutase_C"/>
</dbReference>
<dbReference type="GO" id="GO:0004614">
    <property type="term" value="F:phosphoglucomutase activity"/>
    <property type="evidence" value="ECO:0007669"/>
    <property type="project" value="UniProtKB-EC"/>
</dbReference>
<feature type="domain" description="Alpha-D-phosphohexomutase alpha/beta/alpha" evidence="11">
    <location>
        <begin position="257"/>
        <end position="365"/>
    </location>
</feature>
<dbReference type="CDD" id="cd03087">
    <property type="entry name" value="PGM_like1"/>
    <property type="match status" value="1"/>
</dbReference>
<dbReference type="AlphaFoldDB" id="A0A075HY56"/>
<evidence type="ECO:0000256" key="4">
    <source>
        <dbReference type="ARBA" id="ARBA00022723"/>
    </source>
</evidence>